<dbReference type="EMBL" id="AWOR01000032">
    <property type="protein sequence ID" value="KGH30962.1"/>
    <property type="molecule type" value="Genomic_DNA"/>
</dbReference>
<feature type="transmembrane region" description="Helical" evidence="1">
    <location>
        <begin position="37"/>
        <end position="58"/>
    </location>
</feature>
<dbReference type="PANTHER" id="PTHR40407">
    <property type="entry name" value="MEMBRANE PROTEIN-LIKE PROTEIN"/>
    <property type="match status" value="1"/>
</dbReference>
<feature type="transmembrane region" description="Helical" evidence="1">
    <location>
        <begin position="286"/>
        <end position="309"/>
    </location>
</feature>
<name>A0A096HPR6_COMTE</name>
<evidence type="ECO:0000259" key="2">
    <source>
        <dbReference type="Pfam" id="PF07786"/>
    </source>
</evidence>
<accession>A0A096HPR6</accession>
<gene>
    <name evidence="3" type="ORF">P353_07100</name>
</gene>
<feature type="transmembrane region" description="Helical" evidence="1">
    <location>
        <begin position="329"/>
        <end position="350"/>
    </location>
</feature>
<feature type="transmembrane region" description="Helical" evidence="1">
    <location>
        <begin position="179"/>
        <end position="197"/>
    </location>
</feature>
<evidence type="ECO:0000256" key="1">
    <source>
        <dbReference type="SAM" id="Phobius"/>
    </source>
</evidence>
<comment type="caution">
    <text evidence="3">The sequence shown here is derived from an EMBL/GenBank/DDBJ whole genome shotgun (WGS) entry which is preliminary data.</text>
</comment>
<reference evidence="3 4" key="1">
    <citation type="submission" date="2013-09" db="EMBL/GenBank/DDBJ databases">
        <title>High correlation between genotypes and phenotypes of environmental bacteria Comamonas testosteroni strains.</title>
        <authorList>
            <person name="Liu L."/>
            <person name="Zhu W."/>
            <person name="Xia X."/>
            <person name="Xu B."/>
            <person name="Luo M."/>
            <person name="Wang G."/>
        </authorList>
    </citation>
    <scope>NUCLEOTIDE SEQUENCE [LARGE SCALE GENOMIC DNA]</scope>
    <source>
        <strain evidence="3 4">JL40</strain>
    </source>
</reference>
<feature type="transmembrane region" description="Helical" evidence="1">
    <location>
        <begin position="256"/>
        <end position="274"/>
    </location>
</feature>
<keyword evidence="1" id="KW-0812">Transmembrane</keyword>
<organism evidence="3 4">
    <name type="scientific">Comamonas testosteroni</name>
    <name type="common">Pseudomonas testosteroni</name>
    <dbReference type="NCBI Taxonomy" id="285"/>
    <lineage>
        <taxon>Bacteria</taxon>
        <taxon>Pseudomonadati</taxon>
        <taxon>Pseudomonadota</taxon>
        <taxon>Betaproteobacteria</taxon>
        <taxon>Burkholderiales</taxon>
        <taxon>Comamonadaceae</taxon>
        <taxon>Comamonas</taxon>
    </lineage>
</organism>
<feature type="transmembrane region" description="Helical" evidence="1">
    <location>
        <begin position="78"/>
        <end position="96"/>
    </location>
</feature>
<evidence type="ECO:0000313" key="4">
    <source>
        <dbReference type="Proteomes" id="UP000029553"/>
    </source>
</evidence>
<feature type="domain" description="Heparan-alpha-glucosaminide N-acetyltransferase catalytic" evidence="2">
    <location>
        <begin position="34"/>
        <end position="199"/>
    </location>
</feature>
<dbReference type="Pfam" id="PF07786">
    <property type="entry name" value="HGSNAT_cat"/>
    <property type="match status" value="1"/>
</dbReference>
<dbReference type="PANTHER" id="PTHR40407:SF1">
    <property type="entry name" value="HEPARAN-ALPHA-GLUCOSAMINIDE N-ACETYLTRANSFERASE CATALYTIC DOMAIN-CONTAINING PROTEIN"/>
    <property type="match status" value="1"/>
</dbReference>
<feature type="transmembrane region" description="Helical" evidence="1">
    <location>
        <begin position="102"/>
        <end position="123"/>
    </location>
</feature>
<dbReference type="AlphaFoldDB" id="A0A096HPR6"/>
<evidence type="ECO:0000313" key="3">
    <source>
        <dbReference type="EMBL" id="KGH30962.1"/>
    </source>
</evidence>
<feature type="transmembrane region" description="Helical" evidence="1">
    <location>
        <begin position="128"/>
        <end position="147"/>
    </location>
</feature>
<proteinExistence type="predicted"/>
<dbReference type="InterPro" id="IPR012429">
    <property type="entry name" value="HGSNAT_cat"/>
</dbReference>
<keyword evidence="1" id="KW-0472">Membrane</keyword>
<keyword evidence="1" id="KW-1133">Transmembrane helix</keyword>
<protein>
    <submittedName>
        <fullName evidence="3">Membrane protein</fullName>
    </submittedName>
</protein>
<feature type="transmembrane region" description="Helical" evidence="1">
    <location>
        <begin position="209"/>
        <end position="229"/>
    </location>
</feature>
<dbReference type="Proteomes" id="UP000029553">
    <property type="component" value="Unassembled WGS sequence"/>
</dbReference>
<sequence length="365" mass="40912">MLFMLLDHVRETFYLHLQVPDPMVVADTAPGLFFPRMLAHLCAPVFVFLTGLGAYLYASRHAEAGQASAASGFLWRRGLFLVLLEVTVVNFAWTFQFPPTKIFLQVIWAIGLSMLALSVLVWLPRKALLLLGLVLVAGHNLFDSVHFPADHVMHIPWAILHDRGWLELAGLQLRTSYPLLPWIGVIALGYGIGPWFGKACDPAQRRHHLLVAGVSCLLGFALLRTLNLYGDAPWLAGADTLRTVMSWFNVTKYPPSLLFLLLTLGIGLLLLGAFEKAAGSRWLQLLATLGAAPMFFYVLHLYVLKFMYLSAMAVWGANQGQLFGLSSLLWLWVISALLAVTLYPVVRWFAALKQRRRDITWLKYL</sequence>